<proteinExistence type="predicted"/>
<dbReference type="Proteomes" id="UP000017836">
    <property type="component" value="Unassembled WGS sequence"/>
</dbReference>
<organism evidence="2 3">
    <name type="scientific">Amborella trichopoda</name>
    <dbReference type="NCBI Taxonomy" id="13333"/>
    <lineage>
        <taxon>Eukaryota</taxon>
        <taxon>Viridiplantae</taxon>
        <taxon>Streptophyta</taxon>
        <taxon>Embryophyta</taxon>
        <taxon>Tracheophyta</taxon>
        <taxon>Spermatophyta</taxon>
        <taxon>Magnoliopsida</taxon>
        <taxon>Amborellales</taxon>
        <taxon>Amborellaceae</taxon>
        <taxon>Amborella</taxon>
    </lineage>
</organism>
<dbReference type="AlphaFoldDB" id="W1PWQ1"/>
<dbReference type="Gramene" id="ERN12319">
    <property type="protein sequence ID" value="ERN12319"/>
    <property type="gene ID" value="AMTR_s00025p00057190"/>
</dbReference>
<sequence length="106" mass="12134">MRLPSPLGVEVIRPPILRAAKPIIDERAIPRLIQRQRLIPNPGPIIQITPTLPHLHEINPLFLRQICLSIVSQRPLLPSQKETPIQDSDIKIKKSQETRHHEAHKP</sequence>
<accession>W1PWQ1</accession>
<feature type="region of interest" description="Disordered" evidence="1">
    <location>
        <begin position="78"/>
        <end position="106"/>
    </location>
</feature>
<evidence type="ECO:0000256" key="1">
    <source>
        <dbReference type="SAM" id="MobiDB-lite"/>
    </source>
</evidence>
<evidence type="ECO:0000313" key="3">
    <source>
        <dbReference type="Proteomes" id="UP000017836"/>
    </source>
</evidence>
<feature type="compositionally biased region" description="Basic and acidic residues" evidence="1">
    <location>
        <begin position="88"/>
        <end position="106"/>
    </location>
</feature>
<dbReference type="HOGENOM" id="CLU_2226758_0_0_1"/>
<dbReference type="EMBL" id="KI392614">
    <property type="protein sequence ID" value="ERN12319.1"/>
    <property type="molecule type" value="Genomic_DNA"/>
</dbReference>
<evidence type="ECO:0000313" key="2">
    <source>
        <dbReference type="EMBL" id="ERN12319.1"/>
    </source>
</evidence>
<gene>
    <name evidence="2" type="ORF">AMTR_s00025p00057190</name>
</gene>
<name>W1PWQ1_AMBTC</name>
<protein>
    <submittedName>
        <fullName evidence="2">Uncharacterized protein</fullName>
    </submittedName>
</protein>
<reference evidence="3" key="1">
    <citation type="journal article" date="2013" name="Science">
        <title>The Amborella genome and the evolution of flowering plants.</title>
        <authorList>
            <consortium name="Amborella Genome Project"/>
        </authorList>
    </citation>
    <scope>NUCLEOTIDE SEQUENCE [LARGE SCALE GENOMIC DNA]</scope>
</reference>
<keyword evidence="3" id="KW-1185">Reference proteome</keyword>